<keyword evidence="3" id="KW-0804">Transcription</keyword>
<reference evidence="5 6" key="1">
    <citation type="submission" date="2018-03" db="EMBL/GenBank/DDBJ databases">
        <title>Genetic Diversity and Phenotypic Plasticity of AHL Mediated Quorum Sensing in Environmental Strains of Vibrio mediterranei.</title>
        <authorList>
            <person name="Lantoine F."/>
            <person name="Vouve F."/>
        </authorList>
    </citation>
    <scope>NUCLEOTIDE SEQUENCE [LARGE SCALE GENOMIC DNA]</scope>
    <source>
        <strain evidence="5 6">17LN0615E</strain>
    </source>
</reference>
<dbReference type="Pfam" id="PF12833">
    <property type="entry name" value="HTH_18"/>
    <property type="match status" value="1"/>
</dbReference>
<keyword evidence="1" id="KW-0805">Transcription regulation</keyword>
<dbReference type="InterPro" id="IPR018060">
    <property type="entry name" value="HTH_AraC"/>
</dbReference>
<evidence type="ECO:0000256" key="3">
    <source>
        <dbReference type="ARBA" id="ARBA00023163"/>
    </source>
</evidence>
<dbReference type="PRINTS" id="PR00032">
    <property type="entry name" value="HTHARAC"/>
</dbReference>
<evidence type="ECO:0000313" key="6">
    <source>
        <dbReference type="Proteomes" id="UP000238163"/>
    </source>
</evidence>
<dbReference type="SMART" id="SM00342">
    <property type="entry name" value="HTH_ARAC"/>
    <property type="match status" value="1"/>
</dbReference>
<dbReference type="InterPro" id="IPR029442">
    <property type="entry name" value="GyrI-like"/>
</dbReference>
<sequence length="337" mass="38593">MSDNIQNPLYRGFCFFSNSTLYSTSGDKSVKIVRCLTTLTSVMVSKRKPIHLNRVEKIVDYIHQNLDKPLTVTELADISCWSRWQLQRVFQEQTNHNLAQYVREQKLSRAAEQLLKSDQKVTDIALDFGFNSEVSFSRAFKQLFAISPRQYRLVGKLNGIRLPLVMSPELPLDQAATQVVRIESKPETQFWGVYGPIDSIYAANPQFSQQVHDIWGTFTQIALQHSIAPNHFYYGIVDTVRVLPNSQLVYWAASDNPAFSQISQLEHITIPAQMYAVITHVGPAATFPKTLEWVLQSWLPSSGYMGLEGFELECYPRDYQLESQDAKMEFWLPIQSL</sequence>
<gene>
    <name evidence="5" type="ORF">COR51_10555</name>
</gene>
<organism evidence="5 6">
    <name type="scientific">Vibrio mediterranei</name>
    <dbReference type="NCBI Taxonomy" id="689"/>
    <lineage>
        <taxon>Bacteria</taxon>
        <taxon>Pseudomonadati</taxon>
        <taxon>Pseudomonadota</taxon>
        <taxon>Gammaproteobacteria</taxon>
        <taxon>Vibrionales</taxon>
        <taxon>Vibrionaceae</taxon>
        <taxon>Vibrio</taxon>
    </lineage>
</organism>
<dbReference type="Proteomes" id="UP000238163">
    <property type="component" value="Unassembled WGS sequence"/>
</dbReference>
<dbReference type="PANTHER" id="PTHR47504">
    <property type="entry name" value="RIGHT ORIGIN-BINDING PROTEIN"/>
    <property type="match status" value="1"/>
</dbReference>
<dbReference type="InterPro" id="IPR011256">
    <property type="entry name" value="Reg_factor_effector_dom_sf"/>
</dbReference>
<dbReference type="SUPFAM" id="SSF55136">
    <property type="entry name" value="Probable bacterial effector-binding domain"/>
    <property type="match status" value="1"/>
</dbReference>
<comment type="caution">
    <text evidence="5">The sequence shown here is derived from an EMBL/GenBank/DDBJ whole genome shotgun (WGS) entry which is preliminary data.</text>
</comment>
<dbReference type="PROSITE" id="PS00041">
    <property type="entry name" value="HTH_ARAC_FAMILY_1"/>
    <property type="match status" value="1"/>
</dbReference>
<dbReference type="EMBL" id="NWTN01000005">
    <property type="protein sequence ID" value="PRQ67492.1"/>
    <property type="molecule type" value="Genomic_DNA"/>
</dbReference>
<evidence type="ECO:0000256" key="2">
    <source>
        <dbReference type="ARBA" id="ARBA00023125"/>
    </source>
</evidence>
<dbReference type="InterPro" id="IPR018062">
    <property type="entry name" value="HTH_AraC-typ_CS"/>
</dbReference>
<dbReference type="Gene3D" id="1.10.10.60">
    <property type="entry name" value="Homeodomain-like"/>
    <property type="match status" value="2"/>
</dbReference>
<keyword evidence="6" id="KW-1185">Reference proteome</keyword>
<evidence type="ECO:0000256" key="1">
    <source>
        <dbReference type="ARBA" id="ARBA00023015"/>
    </source>
</evidence>
<dbReference type="SUPFAM" id="SSF46689">
    <property type="entry name" value="Homeodomain-like"/>
    <property type="match status" value="2"/>
</dbReference>
<keyword evidence="2" id="KW-0238">DNA-binding</keyword>
<dbReference type="InterPro" id="IPR020449">
    <property type="entry name" value="Tscrpt_reg_AraC-type_HTH"/>
</dbReference>
<dbReference type="SMART" id="SM00871">
    <property type="entry name" value="AraC_E_bind"/>
    <property type="match status" value="1"/>
</dbReference>
<dbReference type="PROSITE" id="PS01124">
    <property type="entry name" value="HTH_ARAC_FAMILY_2"/>
    <property type="match status" value="1"/>
</dbReference>
<dbReference type="InterPro" id="IPR009057">
    <property type="entry name" value="Homeodomain-like_sf"/>
</dbReference>
<dbReference type="InterPro" id="IPR050959">
    <property type="entry name" value="MarA-like"/>
</dbReference>
<protein>
    <submittedName>
        <fullName evidence="5">AraC family transcriptional regulator</fullName>
    </submittedName>
</protein>
<evidence type="ECO:0000259" key="4">
    <source>
        <dbReference type="PROSITE" id="PS01124"/>
    </source>
</evidence>
<feature type="domain" description="HTH araC/xylS-type" evidence="4">
    <location>
        <begin position="56"/>
        <end position="154"/>
    </location>
</feature>
<accession>A0ABX5DDA8</accession>
<dbReference type="InterPro" id="IPR010499">
    <property type="entry name" value="AraC_E-bd"/>
</dbReference>
<name>A0ABX5DDA8_9VIBR</name>
<dbReference type="PANTHER" id="PTHR47504:SF5">
    <property type="entry name" value="RIGHT ORIGIN-BINDING PROTEIN"/>
    <property type="match status" value="1"/>
</dbReference>
<proteinExistence type="predicted"/>
<dbReference type="Pfam" id="PF06445">
    <property type="entry name" value="GyrI-like"/>
    <property type="match status" value="1"/>
</dbReference>
<evidence type="ECO:0000313" key="5">
    <source>
        <dbReference type="EMBL" id="PRQ67492.1"/>
    </source>
</evidence>
<dbReference type="Gene3D" id="3.20.80.10">
    <property type="entry name" value="Regulatory factor, effector binding domain"/>
    <property type="match status" value="1"/>
</dbReference>